<gene>
    <name evidence="1" type="ORF">J8C05_00380</name>
</gene>
<dbReference type="RefSeq" id="WP_211422289.1">
    <property type="nucleotide sequence ID" value="NZ_CP072642.1"/>
</dbReference>
<reference evidence="1 2" key="1">
    <citation type="submission" date="2021-03" db="EMBL/GenBank/DDBJ databases">
        <title>Genomic and phenotypic characterization of Chloracidobacterium isolates provides evidence for multiple species.</title>
        <authorList>
            <person name="Saini M.K."/>
            <person name="Costas A.M.G."/>
            <person name="Tank M."/>
            <person name="Bryant D.A."/>
        </authorList>
    </citation>
    <scope>NUCLEOTIDE SEQUENCE [LARGE SCALE GENOMIC DNA]</scope>
    <source>
        <strain evidence="1 2">N</strain>
    </source>
</reference>
<protein>
    <recommendedName>
        <fullName evidence="3">ATP-binding protein</fullName>
    </recommendedName>
</protein>
<keyword evidence="2" id="KW-1185">Reference proteome</keyword>
<dbReference type="EMBL" id="CP072642">
    <property type="protein sequence ID" value="QUV93960.1"/>
    <property type="molecule type" value="Genomic_DNA"/>
</dbReference>
<name>A0ABX8B2K0_9BACT</name>
<proteinExistence type="predicted"/>
<evidence type="ECO:0000313" key="1">
    <source>
        <dbReference type="EMBL" id="QUV93960.1"/>
    </source>
</evidence>
<evidence type="ECO:0000313" key="2">
    <source>
        <dbReference type="Proteomes" id="UP000677668"/>
    </source>
</evidence>
<accession>A0ABX8B2K0</accession>
<dbReference type="Proteomes" id="UP000677668">
    <property type="component" value="Chromosome 1"/>
</dbReference>
<evidence type="ECO:0008006" key="3">
    <source>
        <dbReference type="Google" id="ProtNLM"/>
    </source>
</evidence>
<organism evidence="1 2">
    <name type="scientific">Chloracidobacterium sp. N</name>
    <dbReference type="NCBI Taxonomy" id="2821540"/>
    <lineage>
        <taxon>Bacteria</taxon>
        <taxon>Pseudomonadati</taxon>
        <taxon>Acidobacteriota</taxon>
        <taxon>Terriglobia</taxon>
        <taxon>Terriglobales</taxon>
        <taxon>Acidobacteriaceae</taxon>
        <taxon>Chloracidobacterium</taxon>
        <taxon>Chloracidobacterium aggregatum</taxon>
    </lineage>
</organism>
<sequence length="618" mass="69547">MKWQFEEFPKSLVETEVTQRDQFRNDDVDLADTLVRETVQNSLDARAGKGQSGQEAVKVRFAFLDGDRAPDLEYIEELFDQEYRDHAEAAGIELGSIDFGHPRAIVIEDFGTNGLLGNPLEKGDDDFSDFWRRHGISHKSGERRGRWGLGKLVFSTSSLLRAFFGLTIRAGDETPFLMGQTVLSMHKLGNRQYPAHTHFSKVSQNAANQGLRIPITDSSFVNRFSEVFRLKRGGRPGLSLVIPFPHSDLERGKTIEAAIRHYFIPILRGQLVLEFDDLVLDKTNLKDCASQHLKPGSIRDMEALFSFVLEAENPKTQLISIDERWYRNDLEKAFQPGELEKLRRSFANGELVGVRFPIDIVRKDGKIEKTEVRGYLKKPAQLSRGQDYYVRSGITVPQESKFGHRNALGLLIADAPAISAFLGDAENPAHTLWIGNAEKVQRNYKGAKDRVTAIKKCLVNLHDLLAQAVEEKAEEALLYFFWTPGTGARPRQGKGEKTLLPTTPPATSPELFQISPIDGGFTVHPRKGLTADRLPLRASIKVAYDVEEGNPFRLWSEYDFNFEKKGDACIETHEVDVTCANNTLNCTFNKPESKISVTGLDSNRDLIIKVEVEVEEEQ</sequence>